<feature type="compositionally biased region" description="Basic and acidic residues" evidence="1">
    <location>
        <begin position="8"/>
        <end position="23"/>
    </location>
</feature>
<name>A0A0A9A063_ARUDO</name>
<reference evidence="2" key="1">
    <citation type="submission" date="2014-09" db="EMBL/GenBank/DDBJ databases">
        <authorList>
            <person name="Magalhaes I.L.F."/>
            <person name="Oliveira U."/>
            <person name="Santos F.R."/>
            <person name="Vidigal T.H.D.A."/>
            <person name="Brescovit A.D."/>
            <person name="Santos A.J."/>
        </authorList>
    </citation>
    <scope>NUCLEOTIDE SEQUENCE</scope>
    <source>
        <tissue evidence="2">Shoot tissue taken approximately 20 cm above the soil surface</tissue>
    </source>
</reference>
<evidence type="ECO:0000313" key="2">
    <source>
        <dbReference type="EMBL" id="JAD44471.1"/>
    </source>
</evidence>
<evidence type="ECO:0000256" key="1">
    <source>
        <dbReference type="SAM" id="MobiDB-lite"/>
    </source>
</evidence>
<accession>A0A0A9A063</accession>
<dbReference type="EMBL" id="GBRH01253424">
    <property type="protein sequence ID" value="JAD44471.1"/>
    <property type="molecule type" value="Transcribed_RNA"/>
</dbReference>
<feature type="region of interest" description="Disordered" evidence="1">
    <location>
        <begin position="1"/>
        <end position="35"/>
    </location>
</feature>
<reference evidence="2" key="2">
    <citation type="journal article" date="2015" name="Data Brief">
        <title>Shoot transcriptome of the giant reed, Arundo donax.</title>
        <authorList>
            <person name="Barrero R.A."/>
            <person name="Guerrero F.D."/>
            <person name="Moolhuijzen P."/>
            <person name="Goolsby J.A."/>
            <person name="Tidwell J."/>
            <person name="Bellgard S.E."/>
            <person name="Bellgard M.I."/>
        </authorList>
    </citation>
    <scope>NUCLEOTIDE SEQUENCE</scope>
    <source>
        <tissue evidence="2">Shoot tissue taken approximately 20 cm above the soil surface</tissue>
    </source>
</reference>
<organism evidence="2">
    <name type="scientific">Arundo donax</name>
    <name type="common">Giant reed</name>
    <name type="synonym">Donax arundinaceus</name>
    <dbReference type="NCBI Taxonomy" id="35708"/>
    <lineage>
        <taxon>Eukaryota</taxon>
        <taxon>Viridiplantae</taxon>
        <taxon>Streptophyta</taxon>
        <taxon>Embryophyta</taxon>
        <taxon>Tracheophyta</taxon>
        <taxon>Spermatophyta</taxon>
        <taxon>Magnoliopsida</taxon>
        <taxon>Liliopsida</taxon>
        <taxon>Poales</taxon>
        <taxon>Poaceae</taxon>
        <taxon>PACMAD clade</taxon>
        <taxon>Arundinoideae</taxon>
        <taxon>Arundineae</taxon>
        <taxon>Arundo</taxon>
    </lineage>
</organism>
<protein>
    <submittedName>
        <fullName evidence="2">Uncharacterized protein</fullName>
    </submittedName>
</protein>
<dbReference type="AlphaFoldDB" id="A0A0A9A063"/>
<proteinExistence type="predicted"/>
<sequence length="35" mass="3963">MGSKQIRHGGDRRRAAEERKMPTLERSAPSPATER</sequence>